<proteinExistence type="predicted"/>
<dbReference type="AlphaFoldDB" id="A0A6M3JGS4"/>
<evidence type="ECO:0000313" key="1">
    <source>
        <dbReference type="EMBL" id="QJA68252.1"/>
    </source>
</evidence>
<gene>
    <name evidence="1" type="ORF">MM415A07499_0010</name>
</gene>
<accession>A0A6M3JGS4</accession>
<sequence length="72" mass="8693">MKEKAKINRDRWSEVKLILKKHGINVREFDKYGWSEYNPITKTTHLAMGKWKHEYDYFIGDFSGNIRSNWEG</sequence>
<name>A0A6M3JGS4_9ZZZZ</name>
<organism evidence="1">
    <name type="scientific">viral metagenome</name>
    <dbReference type="NCBI Taxonomy" id="1070528"/>
    <lineage>
        <taxon>unclassified sequences</taxon>
        <taxon>metagenomes</taxon>
        <taxon>organismal metagenomes</taxon>
    </lineage>
</organism>
<reference evidence="1" key="1">
    <citation type="submission" date="2020-03" db="EMBL/GenBank/DDBJ databases">
        <title>The deep terrestrial virosphere.</title>
        <authorList>
            <person name="Holmfeldt K."/>
            <person name="Nilsson E."/>
            <person name="Simone D."/>
            <person name="Lopez-Fernandez M."/>
            <person name="Wu X."/>
            <person name="de Brujin I."/>
            <person name="Lundin D."/>
            <person name="Andersson A."/>
            <person name="Bertilsson S."/>
            <person name="Dopson M."/>
        </authorList>
    </citation>
    <scope>NUCLEOTIDE SEQUENCE</scope>
    <source>
        <strain evidence="1">MM415A07499</strain>
    </source>
</reference>
<dbReference type="EMBL" id="MT141600">
    <property type="protein sequence ID" value="QJA68252.1"/>
    <property type="molecule type" value="Genomic_DNA"/>
</dbReference>
<protein>
    <submittedName>
        <fullName evidence="1">Uncharacterized protein</fullName>
    </submittedName>
</protein>